<dbReference type="EMBL" id="PCTD01000241">
    <property type="protein sequence ID" value="PIP63911.1"/>
    <property type="molecule type" value="Genomic_DNA"/>
</dbReference>
<comment type="caution">
    <text evidence="2">The sequence shown here is derived from an EMBL/GenBank/DDBJ whole genome shotgun (WGS) entry which is preliminary data.</text>
</comment>
<feature type="transmembrane region" description="Helical" evidence="1">
    <location>
        <begin position="6"/>
        <end position="24"/>
    </location>
</feature>
<sequence>MKILFIGIITIIIIGGFVLIVNSMQNTQITPTQPTVIETPTVPVAPTESASLMQSSNDLIKTVEVESGSYYYKPNAITVKKDERVK</sequence>
<dbReference type="AlphaFoldDB" id="A0A2H0C270"/>
<keyword evidence="1" id="KW-0472">Membrane</keyword>
<keyword evidence="1" id="KW-0812">Transmembrane</keyword>
<protein>
    <submittedName>
        <fullName evidence="2">Uncharacterized protein</fullName>
    </submittedName>
</protein>
<keyword evidence="1" id="KW-1133">Transmembrane helix</keyword>
<evidence type="ECO:0000313" key="3">
    <source>
        <dbReference type="Proteomes" id="UP000230802"/>
    </source>
</evidence>
<accession>A0A2H0C270</accession>
<gene>
    <name evidence="2" type="ORF">COW96_05505</name>
</gene>
<organism evidence="2 3">
    <name type="scientific">Candidatus Roizmanbacteria bacterium CG22_combo_CG10-13_8_21_14_all_33_16</name>
    <dbReference type="NCBI Taxonomy" id="1974859"/>
    <lineage>
        <taxon>Bacteria</taxon>
        <taxon>Candidatus Roizmaniibacteriota</taxon>
    </lineage>
</organism>
<dbReference type="Proteomes" id="UP000230802">
    <property type="component" value="Unassembled WGS sequence"/>
</dbReference>
<proteinExistence type="predicted"/>
<name>A0A2H0C270_9BACT</name>
<evidence type="ECO:0000313" key="2">
    <source>
        <dbReference type="EMBL" id="PIP63911.1"/>
    </source>
</evidence>
<evidence type="ECO:0000256" key="1">
    <source>
        <dbReference type="SAM" id="Phobius"/>
    </source>
</evidence>
<reference evidence="2 3" key="1">
    <citation type="submission" date="2017-09" db="EMBL/GenBank/DDBJ databases">
        <title>Depth-based differentiation of microbial function through sediment-hosted aquifers and enrichment of novel symbionts in the deep terrestrial subsurface.</title>
        <authorList>
            <person name="Probst A.J."/>
            <person name="Ladd B."/>
            <person name="Jarett J.K."/>
            <person name="Geller-Mcgrath D.E."/>
            <person name="Sieber C.M."/>
            <person name="Emerson J.B."/>
            <person name="Anantharaman K."/>
            <person name="Thomas B.C."/>
            <person name="Malmstrom R."/>
            <person name="Stieglmeier M."/>
            <person name="Klingl A."/>
            <person name="Woyke T."/>
            <person name="Ryan C.M."/>
            <person name="Banfield J.F."/>
        </authorList>
    </citation>
    <scope>NUCLEOTIDE SEQUENCE [LARGE SCALE GENOMIC DNA]</scope>
    <source>
        <strain evidence="2">CG22_combo_CG10-13_8_21_14_all_33_16</strain>
    </source>
</reference>
<feature type="non-terminal residue" evidence="2">
    <location>
        <position position="86"/>
    </location>
</feature>